<reference evidence="2" key="2">
    <citation type="submission" date="2024-06" db="EMBL/GenBank/DDBJ databases">
        <authorList>
            <person name="Plum-Jensen L.E."/>
            <person name="Schramm A."/>
            <person name="Marshall I.P.G."/>
        </authorList>
    </citation>
    <scope>NUCLEOTIDE SEQUENCE</scope>
    <source>
        <strain evidence="2">Rat1</strain>
    </source>
</reference>
<dbReference type="KEGG" id="eaj:Q3M24_13420"/>
<feature type="compositionally biased region" description="Basic and acidic residues" evidence="1">
    <location>
        <begin position="53"/>
        <end position="70"/>
    </location>
</feature>
<name>A0AAU8LP92_9BACT</name>
<feature type="region of interest" description="Disordered" evidence="1">
    <location>
        <begin position="53"/>
        <end position="73"/>
    </location>
</feature>
<dbReference type="PROSITE" id="PS51257">
    <property type="entry name" value="PROKAR_LIPOPROTEIN"/>
    <property type="match status" value="1"/>
</dbReference>
<organism evidence="2">
    <name type="scientific">Candidatus Electrothrix aestuarii</name>
    <dbReference type="NCBI Taxonomy" id="3062594"/>
    <lineage>
        <taxon>Bacteria</taxon>
        <taxon>Pseudomonadati</taxon>
        <taxon>Thermodesulfobacteriota</taxon>
        <taxon>Desulfobulbia</taxon>
        <taxon>Desulfobulbales</taxon>
        <taxon>Desulfobulbaceae</taxon>
        <taxon>Candidatus Electrothrix</taxon>
    </lineage>
</organism>
<dbReference type="EMBL" id="CP159373">
    <property type="protein sequence ID" value="XCN71310.1"/>
    <property type="molecule type" value="Genomic_DNA"/>
</dbReference>
<gene>
    <name evidence="2" type="ORF">Q3M24_13420</name>
</gene>
<proteinExistence type="predicted"/>
<protein>
    <recommendedName>
        <fullName evidence="3">Lipoprotein</fullName>
    </recommendedName>
</protein>
<evidence type="ECO:0000256" key="1">
    <source>
        <dbReference type="SAM" id="MobiDB-lite"/>
    </source>
</evidence>
<evidence type="ECO:0008006" key="3">
    <source>
        <dbReference type="Google" id="ProtNLM"/>
    </source>
</evidence>
<dbReference type="AlphaFoldDB" id="A0AAU8LP92"/>
<evidence type="ECO:0000313" key="2">
    <source>
        <dbReference type="EMBL" id="XCN71310.1"/>
    </source>
</evidence>
<sequence length="86" mass="9693">MKKLSIFLSLAVAATILSGCYVSPYGPYYRGYAYKGAQCPPPIKVNVDITKKKEEEKKKEEKKPECKPKPSCDCPPVYKPVCPYPY</sequence>
<accession>A0AAU8LP92</accession>
<reference evidence="2" key="1">
    <citation type="journal article" date="2024" name="Syst. Appl. Microbiol.">
        <title>First single-strain enrichments of Electrothrix cable bacteria, description of E. aestuarii sp. nov. and E. rattekaaiensis sp. nov., and proposal of a cable bacteria taxonomy following the rules of the SeqCode.</title>
        <authorList>
            <person name="Plum-Jensen L.E."/>
            <person name="Schramm A."/>
            <person name="Marshall I.P.G."/>
        </authorList>
    </citation>
    <scope>NUCLEOTIDE SEQUENCE</scope>
    <source>
        <strain evidence="2">Rat1</strain>
    </source>
</reference>